<protein>
    <submittedName>
        <fullName evidence="3">Uncharacterized protein</fullName>
    </submittedName>
</protein>
<evidence type="ECO:0000256" key="1">
    <source>
        <dbReference type="SAM" id="MobiDB-lite"/>
    </source>
</evidence>
<evidence type="ECO:0000313" key="3">
    <source>
        <dbReference type="EMBL" id="PWF21069.1"/>
    </source>
</evidence>
<reference evidence="4" key="1">
    <citation type="submission" date="2018-05" db="EMBL/GenBank/DDBJ databases">
        <authorList>
            <person name="Li Y."/>
        </authorList>
    </citation>
    <scope>NUCLEOTIDE SEQUENCE [LARGE SCALE GENOMIC DNA]</scope>
    <source>
        <strain evidence="4">3d-2-2</strain>
    </source>
</reference>
<evidence type="ECO:0000313" key="4">
    <source>
        <dbReference type="Proteomes" id="UP000245212"/>
    </source>
</evidence>
<dbReference type="RefSeq" id="WP_109063163.1">
    <property type="nucleotide sequence ID" value="NZ_QETA01000009.1"/>
</dbReference>
<dbReference type="Proteomes" id="UP000245212">
    <property type="component" value="Unassembled WGS sequence"/>
</dbReference>
<accession>A0A2V1JWI2</accession>
<evidence type="ECO:0000256" key="2">
    <source>
        <dbReference type="SAM" id="SignalP"/>
    </source>
</evidence>
<feature type="region of interest" description="Disordered" evidence="1">
    <location>
        <begin position="142"/>
        <end position="179"/>
    </location>
</feature>
<dbReference type="EMBL" id="QETA01000009">
    <property type="protein sequence ID" value="PWF21069.1"/>
    <property type="molecule type" value="Genomic_DNA"/>
</dbReference>
<keyword evidence="2" id="KW-0732">Signal</keyword>
<proteinExistence type="predicted"/>
<keyword evidence="4" id="KW-1185">Reference proteome</keyword>
<name>A0A2V1JWI2_9BURK</name>
<feature type="signal peptide" evidence="2">
    <location>
        <begin position="1"/>
        <end position="32"/>
    </location>
</feature>
<gene>
    <name evidence="3" type="ORF">DD235_16230</name>
</gene>
<organism evidence="3 4">
    <name type="scientific">Corticimicrobacter populi</name>
    <dbReference type="NCBI Taxonomy" id="2175229"/>
    <lineage>
        <taxon>Bacteria</taxon>
        <taxon>Pseudomonadati</taxon>
        <taxon>Pseudomonadota</taxon>
        <taxon>Betaproteobacteria</taxon>
        <taxon>Burkholderiales</taxon>
        <taxon>Alcaligenaceae</taxon>
        <taxon>Corticimicrobacter</taxon>
    </lineage>
</organism>
<comment type="caution">
    <text evidence="3">The sequence shown here is derived from an EMBL/GenBank/DDBJ whole genome shotgun (WGS) entry which is preliminary data.</text>
</comment>
<dbReference type="AlphaFoldDB" id="A0A2V1JWI2"/>
<feature type="chain" id="PRO_5015950761" evidence="2">
    <location>
        <begin position="33"/>
        <end position="179"/>
    </location>
</feature>
<sequence>MTVSLCISHRRNMAWGLTALLLGGLAPAAAQTAGSTATPSAQRDAQYEQDAAYCHQNSQSVDLQACLREAATMQAERRRNAASPATPAADNDNPDVYMRNALRRCQWQPASERAACEALIRNQGDVAVQGSVLEGGQMRMIAIPQAPQMPTDPQQATPDGPAPYPVETDREPYARPLPR</sequence>